<protein>
    <submittedName>
        <fullName evidence="1">Uncharacterized protein</fullName>
    </submittedName>
</protein>
<name>A0A6J5PUX9_9CAUD</name>
<reference evidence="1" key="1">
    <citation type="submission" date="2020-05" db="EMBL/GenBank/DDBJ databases">
        <authorList>
            <person name="Chiriac C."/>
            <person name="Salcher M."/>
            <person name="Ghai R."/>
            <person name="Kavagutti S V."/>
        </authorList>
    </citation>
    <scope>NUCLEOTIDE SEQUENCE</scope>
</reference>
<accession>A0A6J5PUX9</accession>
<organism evidence="1">
    <name type="scientific">uncultured Caudovirales phage</name>
    <dbReference type="NCBI Taxonomy" id="2100421"/>
    <lineage>
        <taxon>Viruses</taxon>
        <taxon>Duplodnaviria</taxon>
        <taxon>Heunggongvirae</taxon>
        <taxon>Uroviricota</taxon>
        <taxon>Caudoviricetes</taxon>
        <taxon>Peduoviridae</taxon>
        <taxon>Maltschvirus</taxon>
        <taxon>Maltschvirus maltsch</taxon>
    </lineage>
</organism>
<dbReference type="EMBL" id="LR796923">
    <property type="protein sequence ID" value="CAB4175002.1"/>
    <property type="molecule type" value="Genomic_DNA"/>
</dbReference>
<evidence type="ECO:0000313" key="1">
    <source>
        <dbReference type="EMBL" id="CAB4175002.1"/>
    </source>
</evidence>
<sequence>MKAGKYYVGDLCYVLGDRWDEVCNLIIVDHKCLDGEFELKDGTKFAIYGTAHGDGYYCDQQGNGYPVDSGSIGCVLVDDITEGELDKMGGNLFDFEEHFETGEDNGVIYIGDIEIDTQGHEEDEEDDDY</sequence>
<proteinExistence type="predicted"/>
<gene>
    <name evidence="1" type="ORF">UFOVP972_100</name>
</gene>